<sequence length="90" mass="9576">MEAQSSEGFFLLKSLRTPGKLYQEESIQTRASFITPLPPQLSSLSSSAASEASSQPTSTPYLNAATGGCFQIDFTLWTPLSAQSSPEGLT</sequence>
<protein>
    <submittedName>
        <fullName evidence="1">Protein Cmaq</fullName>
    </submittedName>
</protein>
<name>A0A8J4UIA4_CLAMG</name>
<evidence type="ECO:0000313" key="2">
    <source>
        <dbReference type="Proteomes" id="UP000727407"/>
    </source>
</evidence>
<accession>A0A8J4UIA4</accession>
<dbReference type="EMBL" id="QNUK01000125">
    <property type="protein sequence ID" value="KAF5900849.1"/>
    <property type="molecule type" value="Genomic_DNA"/>
</dbReference>
<feature type="non-terminal residue" evidence="1">
    <location>
        <position position="90"/>
    </location>
</feature>
<gene>
    <name evidence="1" type="ORF">DAT39_009398</name>
</gene>
<evidence type="ECO:0000313" key="1">
    <source>
        <dbReference type="EMBL" id="KAF5900849.1"/>
    </source>
</evidence>
<proteinExistence type="predicted"/>
<organism evidence="1 2">
    <name type="scientific">Clarias magur</name>
    <name type="common">Asian catfish</name>
    <name type="synonym">Macropteronotus magur</name>
    <dbReference type="NCBI Taxonomy" id="1594786"/>
    <lineage>
        <taxon>Eukaryota</taxon>
        <taxon>Metazoa</taxon>
        <taxon>Chordata</taxon>
        <taxon>Craniata</taxon>
        <taxon>Vertebrata</taxon>
        <taxon>Euteleostomi</taxon>
        <taxon>Actinopterygii</taxon>
        <taxon>Neopterygii</taxon>
        <taxon>Teleostei</taxon>
        <taxon>Ostariophysi</taxon>
        <taxon>Siluriformes</taxon>
        <taxon>Clariidae</taxon>
        <taxon>Clarias</taxon>
    </lineage>
</organism>
<keyword evidence="2" id="KW-1185">Reference proteome</keyword>
<dbReference type="Proteomes" id="UP000727407">
    <property type="component" value="Unassembled WGS sequence"/>
</dbReference>
<reference evidence="1" key="1">
    <citation type="submission" date="2020-07" db="EMBL/GenBank/DDBJ databases">
        <title>Clarias magur genome sequencing, assembly and annotation.</title>
        <authorList>
            <person name="Kushwaha B."/>
            <person name="Kumar R."/>
            <person name="Das P."/>
            <person name="Joshi C.G."/>
            <person name="Kumar D."/>
            <person name="Nagpure N.S."/>
            <person name="Pandey M."/>
            <person name="Agarwal S."/>
            <person name="Srivastava S."/>
            <person name="Singh M."/>
            <person name="Sahoo L."/>
            <person name="Jayasankar P."/>
            <person name="Meher P.K."/>
            <person name="Koringa P.G."/>
            <person name="Iquebal M.A."/>
            <person name="Das S.P."/>
            <person name="Bit A."/>
            <person name="Patnaik S."/>
            <person name="Patel N."/>
            <person name="Shah T.M."/>
            <person name="Hinsu A."/>
            <person name="Jena J.K."/>
        </authorList>
    </citation>
    <scope>NUCLEOTIDE SEQUENCE</scope>
    <source>
        <strain evidence="1">CIFAMagur01</strain>
        <tissue evidence="1">Testis</tissue>
    </source>
</reference>
<dbReference type="AlphaFoldDB" id="A0A8J4UIA4"/>
<comment type="caution">
    <text evidence="1">The sequence shown here is derived from an EMBL/GenBank/DDBJ whole genome shotgun (WGS) entry which is preliminary data.</text>
</comment>